<dbReference type="PANTHER" id="PTHR37323">
    <property type="entry name" value="GCN5-RELATED N-ACETYLTRANSFERASE"/>
    <property type="match status" value="1"/>
</dbReference>
<dbReference type="EMBL" id="FO203512">
    <property type="protein sequence ID" value="CCK76505.1"/>
    <property type="molecule type" value="Genomic_DNA"/>
</dbReference>
<dbReference type="STRING" id="698738.OLEAN_C23290"/>
<keyword evidence="4" id="KW-0443">Lipid metabolism</keyword>
<accession>R4YNW9</accession>
<dbReference type="GO" id="GO:0043810">
    <property type="term" value="F:ornithine-acyl [acyl carrier protein] N-acyltransferase activity"/>
    <property type="evidence" value="ECO:0007669"/>
    <property type="project" value="UniProtKB-EC"/>
</dbReference>
<proteinExistence type="inferred from homology"/>
<dbReference type="InterPro" id="IPR016181">
    <property type="entry name" value="Acyl_CoA_acyltransferase"/>
</dbReference>
<organism evidence="11 12">
    <name type="scientific">Oleispira antarctica RB-8</name>
    <dbReference type="NCBI Taxonomy" id="698738"/>
    <lineage>
        <taxon>Bacteria</taxon>
        <taxon>Pseudomonadati</taxon>
        <taxon>Pseudomonadota</taxon>
        <taxon>Gammaproteobacteria</taxon>
        <taxon>Oceanospirillales</taxon>
        <taxon>Oceanospirillaceae</taxon>
        <taxon>Oleispira</taxon>
    </lineage>
</organism>
<evidence type="ECO:0000256" key="7">
    <source>
        <dbReference type="ARBA" id="ARBA00039058"/>
    </source>
</evidence>
<comment type="similarity">
    <text evidence="6">Belongs to the acetyltransferase family. OlsB subfamily.</text>
</comment>
<dbReference type="Proteomes" id="UP000032749">
    <property type="component" value="Chromosome"/>
</dbReference>
<evidence type="ECO:0000256" key="1">
    <source>
        <dbReference type="ARBA" id="ARBA00005189"/>
    </source>
</evidence>
<dbReference type="OrthoDB" id="9787072at2"/>
<keyword evidence="2" id="KW-0444">Lipid biosynthesis</keyword>
<evidence type="ECO:0000256" key="8">
    <source>
        <dbReference type="ARBA" id="ARBA00039866"/>
    </source>
</evidence>
<gene>
    <name evidence="11" type="ORF">OLEAN_C23290</name>
</gene>
<evidence type="ECO:0000256" key="2">
    <source>
        <dbReference type="ARBA" id="ARBA00022516"/>
    </source>
</evidence>
<evidence type="ECO:0000256" key="4">
    <source>
        <dbReference type="ARBA" id="ARBA00023098"/>
    </source>
</evidence>
<evidence type="ECO:0000256" key="6">
    <source>
        <dbReference type="ARBA" id="ARBA00038095"/>
    </source>
</evidence>
<protein>
    <recommendedName>
        <fullName evidence="8">L-ornithine N(alpha)-acyltransferase</fullName>
        <ecNumber evidence="7">2.3.2.30</ecNumber>
    </recommendedName>
</protein>
<dbReference type="SUPFAM" id="SSF55729">
    <property type="entry name" value="Acyl-CoA N-acyltransferases (Nat)"/>
    <property type="match status" value="1"/>
</dbReference>
<evidence type="ECO:0000256" key="9">
    <source>
        <dbReference type="ARBA" id="ARBA00045724"/>
    </source>
</evidence>
<name>R4YNW9_OLEAN</name>
<dbReference type="Gene3D" id="3.40.630.30">
    <property type="match status" value="1"/>
</dbReference>
<comment type="function">
    <text evidence="9">Catalyzes the first step in the biosynthesis of ornithine lipids, which are phosphorus-free membrane lipids. Catalyzes the 3-hydroxyacyl-acyl carrier protein-dependent acylation of ornithine to form lyso-ornithine lipid (LOL).</text>
</comment>
<keyword evidence="5" id="KW-0012">Acyltransferase</keyword>
<evidence type="ECO:0000256" key="10">
    <source>
        <dbReference type="ARBA" id="ARBA00047785"/>
    </source>
</evidence>
<dbReference type="PANTHER" id="PTHR37323:SF1">
    <property type="entry name" value="L-ORNITHINE N(ALPHA)-ACYLTRANSFERASE"/>
    <property type="match status" value="1"/>
</dbReference>
<dbReference type="EC" id="2.3.2.30" evidence="7"/>
<sequence>MQSTNTLQSTQTTPTHLQFEQAQSLNAPIESKLIACFSQDPKEIRRAQQLRARVFNLVDNGTALDKDQFDDICLHLLVKDSLSDNIVGYSRILTTDLVSKPSEFYSASEFDLSQIIKPNQRYMEIGRTCVDPNFRSGAVIGMLWSKIGQFMNEEKIDHLMGCASISMLDGGATALAVVNHLREKHFSAQHLRVVPKIPLPLFDIAIEGKKHVPALLKTYLRMGAKVCGEAYLDRDFNVADVLILLAKQDIAPRYLRHFS</sequence>
<evidence type="ECO:0000256" key="3">
    <source>
        <dbReference type="ARBA" id="ARBA00022679"/>
    </source>
</evidence>
<keyword evidence="12" id="KW-1185">Reference proteome</keyword>
<reference evidence="11 12" key="1">
    <citation type="journal article" date="2013" name="Nat. Commun.">
        <title>Genome sequence and functional genomic analysis of the oil-degrading bacterium Oleispira antarctica.</title>
        <authorList>
            <person name="Kube M."/>
            <person name="Chernikova T.N."/>
            <person name="Al-Ramahi Y."/>
            <person name="Beloqui A."/>
            <person name="Lopez-Cortez N."/>
            <person name="Guazzaroni M.E."/>
            <person name="Heipieper H.J."/>
            <person name="Klages S."/>
            <person name="Kotsyurbenko O.R."/>
            <person name="Langer I."/>
            <person name="Nechitaylo T.Y."/>
            <person name="Lunsdorf H."/>
            <person name="Fernandez M."/>
            <person name="Juarez S."/>
            <person name="Ciordia S."/>
            <person name="Singer A."/>
            <person name="Kagan O."/>
            <person name="Egorova O."/>
            <person name="Petit P.A."/>
            <person name="Stogios P."/>
            <person name="Kim Y."/>
            <person name="Tchigvintsev A."/>
            <person name="Flick R."/>
            <person name="Denaro R."/>
            <person name="Genovese M."/>
            <person name="Albar J.P."/>
            <person name="Reva O.N."/>
            <person name="Martinez-Gomariz M."/>
            <person name="Tran H."/>
            <person name="Ferrer M."/>
            <person name="Savchenko A."/>
            <person name="Yakunin A.F."/>
            <person name="Yakimov M.M."/>
            <person name="Golyshina O.V."/>
            <person name="Reinhardt R."/>
            <person name="Golyshin P.N."/>
        </authorList>
    </citation>
    <scope>NUCLEOTIDE SEQUENCE [LARGE SCALE GENOMIC DNA]</scope>
</reference>
<dbReference type="GO" id="GO:0006629">
    <property type="term" value="P:lipid metabolic process"/>
    <property type="evidence" value="ECO:0007669"/>
    <property type="project" value="UniProtKB-KW"/>
</dbReference>
<dbReference type="InterPro" id="IPR052351">
    <property type="entry name" value="Ornithine_N-alpha-AT"/>
</dbReference>
<dbReference type="AlphaFoldDB" id="R4YNW9"/>
<comment type="catalytic activity">
    <reaction evidence="10">
        <text>a (3R)-hydroxyacyl-[ACP] + L-ornithine = a lyso-ornithine lipid + holo-[ACP] + H(+)</text>
        <dbReference type="Rhea" id="RHEA:20633"/>
        <dbReference type="Rhea" id="RHEA-COMP:9685"/>
        <dbReference type="Rhea" id="RHEA-COMP:9945"/>
        <dbReference type="ChEBI" id="CHEBI:15378"/>
        <dbReference type="ChEBI" id="CHEBI:46911"/>
        <dbReference type="ChEBI" id="CHEBI:64479"/>
        <dbReference type="ChEBI" id="CHEBI:78827"/>
        <dbReference type="ChEBI" id="CHEBI:138482"/>
        <dbReference type="EC" id="2.3.2.30"/>
    </reaction>
    <physiologicalReaction direction="left-to-right" evidence="10">
        <dbReference type="Rhea" id="RHEA:20634"/>
    </physiologicalReaction>
</comment>
<evidence type="ECO:0000313" key="12">
    <source>
        <dbReference type="Proteomes" id="UP000032749"/>
    </source>
</evidence>
<dbReference type="Pfam" id="PF13444">
    <property type="entry name" value="Acetyltransf_5"/>
    <property type="match status" value="1"/>
</dbReference>
<dbReference type="KEGG" id="oai:OLEAN_C23290"/>
<evidence type="ECO:0000256" key="5">
    <source>
        <dbReference type="ARBA" id="ARBA00023315"/>
    </source>
</evidence>
<evidence type="ECO:0000313" key="11">
    <source>
        <dbReference type="EMBL" id="CCK76505.1"/>
    </source>
</evidence>
<dbReference type="HOGENOM" id="CLU_058962_0_0_6"/>
<keyword evidence="3" id="KW-0808">Transferase</keyword>
<comment type="pathway">
    <text evidence="1">Lipid metabolism.</text>
</comment>